<feature type="domain" description="GH10" evidence="11">
    <location>
        <begin position="73"/>
        <end position="368"/>
    </location>
</feature>
<keyword evidence="8 9" id="KW-0624">Polysaccharide degradation</keyword>
<comment type="caution">
    <text evidence="12">The sequence shown here is derived from an EMBL/GenBank/DDBJ whole genome shotgun (WGS) entry which is preliminary data.</text>
</comment>
<organism evidence="12 13">
    <name type="scientific">Actinokineospora fastidiosa</name>
    <dbReference type="NCBI Taxonomy" id="1816"/>
    <lineage>
        <taxon>Bacteria</taxon>
        <taxon>Bacillati</taxon>
        <taxon>Actinomycetota</taxon>
        <taxon>Actinomycetes</taxon>
        <taxon>Pseudonocardiales</taxon>
        <taxon>Pseudonocardiaceae</taxon>
        <taxon>Actinokineospora</taxon>
    </lineage>
</organism>
<reference evidence="12" key="1">
    <citation type="journal article" date="2014" name="Int. J. Syst. Evol. Microbiol.">
        <title>Complete genome sequence of Corynebacterium casei LMG S-19264T (=DSM 44701T), isolated from a smear-ripened cheese.</title>
        <authorList>
            <consortium name="US DOE Joint Genome Institute (JGI-PGF)"/>
            <person name="Walter F."/>
            <person name="Albersmeier A."/>
            <person name="Kalinowski J."/>
            <person name="Ruckert C."/>
        </authorList>
    </citation>
    <scope>NUCLEOTIDE SEQUENCE</scope>
    <source>
        <strain evidence="12">JCM 3276</strain>
    </source>
</reference>
<evidence type="ECO:0000256" key="1">
    <source>
        <dbReference type="ARBA" id="ARBA00000681"/>
    </source>
</evidence>
<evidence type="ECO:0000313" key="12">
    <source>
        <dbReference type="EMBL" id="GGS27520.1"/>
    </source>
</evidence>
<keyword evidence="3" id="KW-0858">Xylan degradation</keyword>
<keyword evidence="7 9" id="KW-0326">Glycosidase</keyword>
<name>A0A918LB79_9PSEU</name>
<evidence type="ECO:0000256" key="3">
    <source>
        <dbReference type="ARBA" id="ARBA00022651"/>
    </source>
</evidence>
<dbReference type="Pfam" id="PF00331">
    <property type="entry name" value="Glyco_hydro_10"/>
    <property type="match status" value="1"/>
</dbReference>
<comment type="catalytic activity">
    <reaction evidence="1 9">
        <text>Endohydrolysis of (1-&gt;4)-beta-D-xylosidic linkages in xylans.</text>
        <dbReference type="EC" id="3.2.1.8"/>
    </reaction>
</comment>
<keyword evidence="6 9" id="KW-0119">Carbohydrate metabolism</keyword>
<gene>
    <name evidence="12" type="ORF">GCM10010171_20330</name>
</gene>
<evidence type="ECO:0000256" key="2">
    <source>
        <dbReference type="ARBA" id="ARBA00007495"/>
    </source>
</evidence>
<reference evidence="12" key="2">
    <citation type="submission" date="2020-09" db="EMBL/GenBank/DDBJ databases">
        <authorList>
            <person name="Sun Q."/>
            <person name="Ohkuma M."/>
        </authorList>
    </citation>
    <scope>NUCLEOTIDE SEQUENCE</scope>
    <source>
        <strain evidence="12">JCM 3276</strain>
    </source>
</reference>
<dbReference type="Gene3D" id="3.20.20.80">
    <property type="entry name" value="Glycosidases"/>
    <property type="match status" value="1"/>
</dbReference>
<dbReference type="Proteomes" id="UP000660680">
    <property type="component" value="Unassembled WGS sequence"/>
</dbReference>
<evidence type="ECO:0000256" key="4">
    <source>
        <dbReference type="ARBA" id="ARBA00022729"/>
    </source>
</evidence>
<accession>A0A918LB79</accession>
<dbReference type="PROSITE" id="PS51760">
    <property type="entry name" value="GH10_2"/>
    <property type="match status" value="1"/>
</dbReference>
<keyword evidence="13" id="KW-1185">Reference proteome</keyword>
<dbReference type="AlphaFoldDB" id="A0A918LB79"/>
<evidence type="ECO:0000259" key="11">
    <source>
        <dbReference type="PROSITE" id="PS51760"/>
    </source>
</evidence>
<sequence>MKPLRIVGTTLLATALTIPLVAPATAASLERHQPPGHAKKDTLRAAAPKGFVIGTAVAGGGHHESQPYPDPFTSDEPYRAALAREFSSVSPENQMKWEYIHPERDRYNFAAADAIVDFARRNRQVVRGHTLLWHSQNPAWLEQGGFSKEELREILREHIFTVVGRYKGRIQQWDVANEIFDGEGNLRTQENIWIRELGPGIIADAFRWTREADPKAELFFNDYGVESINAKSDAYLALIKDLRAQGVRVDGFSAQAHLSMRYGFPADLADNLRRFSRLGLETAITELDVRMDLPESGTPTDEQLATQAEYYQRTLDACLSVRGCDSFTIWGFTDKYSWVPVFFPAEGAATVMWDDLTRKPAYFALQDSLKEASNCRR</sequence>
<keyword evidence="5 9" id="KW-0378">Hydrolase</keyword>
<dbReference type="EMBL" id="BMRB01000002">
    <property type="protein sequence ID" value="GGS27520.1"/>
    <property type="molecule type" value="Genomic_DNA"/>
</dbReference>
<dbReference type="PRINTS" id="PR00134">
    <property type="entry name" value="GLHYDRLASE10"/>
</dbReference>
<evidence type="ECO:0000256" key="8">
    <source>
        <dbReference type="ARBA" id="ARBA00023326"/>
    </source>
</evidence>
<dbReference type="InterPro" id="IPR017853">
    <property type="entry name" value="GH"/>
</dbReference>
<keyword evidence="4 10" id="KW-0732">Signal</keyword>
<dbReference type="SUPFAM" id="SSF51445">
    <property type="entry name" value="(Trans)glycosidases"/>
    <property type="match status" value="1"/>
</dbReference>
<dbReference type="InterPro" id="IPR044846">
    <property type="entry name" value="GH10"/>
</dbReference>
<comment type="similarity">
    <text evidence="2 9">Belongs to the glycosyl hydrolase 10 (cellulase F) family.</text>
</comment>
<feature type="signal peptide" evidence="10">
    <location>
        <begin position="1"/>
        <end position="26"/>
    </location>
</feature>
<evidence type="ECO:0000256" key="7">
    <source>
        <dbReference type="ARBA" id="ARBA00023295"/>
    </source>
</evidence>
<proteinExistence type="inferred from homology"/>
<evidence type="ECO:0000256" key="10">
    <source>
        <dbReference type="SAM" id="SignalP"/>
    </source>
</evidence>
<dbReference type="SMART" id="SM00633">
    <property type="entry name" value="Glyco_10"/>
    <property type="match status" value="1"/>
</dbReference>
<dbReference type="GO" id="GO:0031176">
    <property type="term" value="F:endo-1,4-beta-xylanase activity"/>
    <property type="evidence" value="ECO:0007669"/>
    <property type="project" value="UniProtKB-EC"/>
</dbReference>
<protein>
    <recommendedName>
        <fullName evidence="9">Beta-xylanase</fullName>
        <ecNumber evidence="9">3.2.1.8</ecNumber>
    </recommendedName>
</protein>
<feature type="chain" id="PRO_5037530396" description="Beta-xylanase" evidence="10">
    <location>
        <begin position="27"/>
        <end position="377"/>
    </location>
</feature>
<evidence type="ECO:0000256" key="9">
    <source>
        <dbReference type="RuleBase" id="RU361174"/>
    </source>
</evidence>
<evidence type="ECO:0000256" key="6">
    <source>
        <dbReference type="ARBA" id="ARBA00023277"/>
    </source>
</evidence>
<evidence type="ECO:0000313" key="13">
    <source>
        <dbReference type="Proteomes" id="UP000660680"/>
    </source>
</evidence>
<dbReference type="RefSeq" id="WP_189210188.1">
    <property type="nucleotide sequence ID" value="NZ_BMRB01000002.1"/>
</dbReference>
<dbReference type="GO" id="GO:0045493">
    <property type="term" value="P:xylan catabolic process"/>
    <property type="evidence" value="ECO:0007669"/>
    <property type="project" value="UniProtKB-KW"/>
</dbReference>
<dbReference type="PANTHER" id="PTHR31490">
    <property type="entry name" value="GLYCOSYL HYDROLASE"/>
    <property type="match status" value="1"/>
</dbReference>
<evidence type="ECO:0000256" key="5">
    <source>
        <dbReference type="ARBA" id="ARBA00022801"/>
    </source>
</evidence>
<dbReference type="EC" id="3.2.1.8" evidence="9"/>
<dbReference type="PANTHER" id="PTHR31490:SF88">
    <property type="entry name" value="BETA-XYLANASE"/>
    <property type="match status" value="1"/>
</dbReference>
<dbReference type="InterPro" id="IPR001000">
    <property type="entry name" value="GH10_dom"/>
</dbReference>